<gene>
    <name evidence="1" type="ORF">EPI10_031472</name>
</gene>
<dbReference type="EMBL" id="SMMG02000001">
    <property type="protein sequence ID" value="KAA3487658.1"/>
    <property type="molecule type" value="Genomic_DNA"/>
</dbReference>
<evidence type="ECO:0000313" key="2">
    <source>
        <dbReference type="Proteomes" id="UP000325315"/>
    </source>
</evidence>
<keyword evidence="2" id="KW-1185">Reference proteome</keyword>
<comment type="caution">
    <text evidence="1">The sequence shown here is derived from an EMBL/GenBank/DDBJ whole genome shotgun (WGS) entry which is preliminary data.</text>
</comment>
<organism evidence="1 2">
    <name type="scientific">Gossypium australe</name>
    <dbReference type="NCBI Taxonomy" id="47621"/>
    <lineage>
        <taxon>Eukaryota</taxon>
        <taxon>Viridiplantae</taxon>
        <taxon>Streptophyta</taxon>
        <taxon>Embryophyta</taxon>
        <taxon>Tracheophyta</taxon>
        <taxon>Spermatophyta</taxon>
        <taxon>Magnoliopsida</taxon>
        <taxon>eudicotyledons</taxon>
        <taxon>Gunneridae</taxon>
        <taxon>Pentapetalae</taxon>
        <taxon>rosids</taxon>
        <taxon>malvids</taxon>
        <taxon>Malvales</taxon>
        <taxon>Malvaceae</taxon>
        <taxon>Malvoideae</taxon>
        <taxon>Gossypium</taxon>
    </lineage>
</organism>
<protein>
    <submittedName>
        <fullName evidence="1">Uncharacterized protein</fullName>
    </submittedName>
</protein>
<dbReference type="Proteomes" id="UP000325315">
    <property type="component" value="Unassembled WGS sequence"/>
</dbReference>
<accession>A0A5B6X1J4</accession>
<name>A0A5B6X1J4_9ROSI</name>
<proteinExistence type="predicted"/>
<dbReference type="AlphaFoldDB" id="A0A5B6X1J4"/>
<sequence length="71" mass="8542">MTKKVDRATEGLRLRDRVSPSRLRQNKLLMSWRRGFVKWKKECEAILHLTMKECFIFVEGFACLVMKSFYK</sequence>
<reference evidence="2" key="1">
    <citation type="journal article" date="2019" name="Plant Biotechnol. J.">
        <title>Genome sequencing of the Australian wild diploid species Gossypium australe highlights disease resistance and delayed gland morphogenesis.</title>
        <authorList>
            <person name="Cai Y."/>
            <person name="Cai X."/>
            <person name="Wang Q."/>
            <person name="Wang P."/>
            <person name="Zhang Y."/>
            <person name="Cai C."/>
            <person name="Xu Y."/>
            <person name="Wang K."/>
            <person name="Zhou Z."/>
            <person name="Wang C."/>
            <person name="Geng S."/>
            <person name="Li B."/>
            <person name="Dong Q."/>
            <person name="Hou Y."/>
            <person name="Wang H."/>
            <person name="Ai P."/>
            <person name="Liu Z."/>
            <person name="Yi F."/>
            <person name="Sun M."/>
            <person name="An G."/>
            <person name="Cheng J."/>
            <person name="Zhang Y."/>
            <person name="Shi Q."/>
            <person name="Xie Y."/>
            <person name="Shi X."/>
            <person name="Chang Y."/>
            <person name="Huang F."/>
            <person name="Chen Y."/>
            <person name="Hong S."/>
            <person name="Mi L."/>
            <person name="Sun Q."/>
            <person name="Zhang L."/>
            <person name="Zhou B."/>
            <person name="Peng R."/>
            <person name="Zhang X."/>
            <person name="Liu F."/>
        </authorList>
    </citation>
    <scope>NUCLEOTIDE SEQUENCE [LARGE SCALE GENOMIC DNA]</scope>
    <source>
        <strain evidence="2">cv. PA1801</strain>
    </source>
</reference>
<evidence type="ECO:0000313" key="1">
    <source>
        <dbReference type="EMBL" id="KAA3487658.1"/>
    </source>
</evidence>